<proteinExistence type="predicted"/>
<dbReference type="EMBL" id="CP000142">
    <property type="protein sequence ID" value="ABA90059.1"/>
    <property type="molecule type" value="Genomic_DNA"/>
</dbReference>
<dbReference type="SUPFAM" id="SSF141571">
    <property type="entry name" value="Pentapeptide repeat-like"/>
    <property type="match status" value="2"/>
</dbReference>
<evidence type="ECO:0000313" key="1">
    <source>
        <dbReference type="EMBL" id="ABA90059.1"/>
    </source>
</evidence>
<evidence type="ECO:0000313" key="2">
    <source>
        <dbReference type="Proteomes" id="UP000002534"/>
    </source>
</evidence>
<organism evidence="1 2">
    <name type="scientific">Syntrophotalea carbinolica (strain DSM 2380 / NBRC 103641 / GraBd1)</name>
    <name type="common">Pelobacter carbinolicus</name>
    <dbReference type="NCBI Taxonomy" id="338963"/>
    <lineage>
        <taxon>Bacteria</taxon>
        <taxon>Pseudomonadati</taxon>
        <taxon>Thermodesulfobacteriota</taxon>
        <taxon>Desulfuromonadia</taxon>
        <taxon>Desulfuromonadales</taxon>
        <taxon>Syntrophotaleaceae</taxon>
        <taxon>Syntrophotalea</taxon>
    </lineage>
</organism>
<dbReference type="KEGG" id="pca:Pcar_2824"/>
<dbReference type="PANTHER" id="PTHR42999:SF1">
    <property type="entry name" value="PENTAPEPTIDE REPEAT-CONTAINING PROTEIN"/>
    <property type="match status" value="1"/>
</dbReference>
<protein>
    <submittedName>
        <fullName evidence="1">Pentapeptide repeat domain protein</fullName>
    </submittedName>
</protein>
<dbReference type="AlphaFoldDB" id="Q3A0P8"/>
<sequence length="356" mass="40109">MNIFQNDFESKWENLSKDVKKLNDYTQTHTVELRNVKSEKLKIQGAIFVGATFINVEWFAVNANNTNLTKVLFKKCKFVGGKWQDAVMTDVVFEDCEFSDTSLSGSTMTNVCFKNCKIDRTGIAYLKGGRVEIDGGYWDTGAGGDSSCEFIIRNCSLGGISFSMMKNHVPILFEDCLLDEIDFYGSHFSDVILRRVRQGEGGVKFNDLTANSMRFEDVNMTRGTAIARSKVKSVTINGGNFGTTFAHSMIGQIYIRDANLTYTDFCEAKLPKVTISNCQLYNTGMWDGYIEELTVYNSEFNIIDGDNFKANIVAWDNVTLDGRIDLTNAQIKDFRLTRLKRGPRLQLITTGANIRF</sequence>
<dbReference type="STRING" id="338963.Pcar_2824"/>
<keyword evidence="2" id="KW-1185">Reference proteome</keyword>
<dbReference type="InterPro" id="IPR001646">
    <property type="entry name" value="5peptide_repeat"/>
</dbReference>
<dbReference type="PANTHER" id="PTHR42999">
    <property type="entry name" value="ANTIBIOTIC RESISTANCE PROTEIN MCBG"/>
    <property type="match status" value="1"/>
</dbReference>
<dbReference type="Proteomes" id="UP000002534">
    <property type="component" value="Chromosome"/>
</dbReference>
<name>Q3A0P8_SYNC1</name>
<gene>
    <name evidence="1" type="ordered locus">Pcar_2824</name>
</gene>
<reference evidence="1 2" key="2">
    <citation type="journal article" date="2012" name="BMC Genomics">
        <title>The genome of Pelobacter carbinolicus reveals surprising metabolic capabilities and physiological features.</title>
        <authorList>
            <person name="Aklujkar M."/>
            <person name="Haveman S.A."/>
            <person name="Didonato R.Jr."/>
            <person name="Chertkov O."/>
            <person name="Han C.S."/>
            <person name="Land M.L."/>
            <person name="Brown P."/>
            <person name="Lovley D.R."/>
        </authorList>
    </citation>
    <scope>NUCLEOTIDE SEQUENCE [LARGE SCALE GENOMIC DNA]</scope>
    <source>
        <strain evidence="2">DSM 2380 / NBRC 103641 / GraBd1</strain>
    </source>
</reference>
<dbReference type="InterPro" id="IPR052949">
    <property type="entry name" value="PA_immunity-related"/>
</dbReference>
<dbReference type="eggNOG" id="COG1357">
    <property type="taxonomic scope" value="Bacteria"/>
</dbReference>
<dbReference type="Pfam" id="PF00805">
    <property type="entry name" value="Pentapeptide"/>
    <property type="match status" value="1"/>
</dbReference>
<dbReference type="Gene3D" id="2.160.20.80">
    <property type="entry name" value="E3 ubiquitin-protein ligase SopA"/>
    <property type="match status" value="2"/>
</dbReference>
<reference evidence="2" key="1">
    <citation type="submission" date="2005-10" db="EMBL/GenBank/DDBJ databases">
        <title>Complete sequence of Pelobacter carbinolicus DSM 2380.</title>
        <authorList>
            <person name="Copeland A."/>
            <person name="Lucas S."/>
            <person name="Lapidus A."/>
            <person name="Barry K."/>
            <person name="Detter J.C."/>
            <person name="Glavina T."/>
            <person name="Hammon N."/>
            <person name="Israni S."/>
            <person name="Pitluck S."/>
            <person name="Chertkov O."/>
            <person name="Schmutz J."/>
            <person name="Larimer F."/>
            <person name="Land M."/>
            <person name="Kyrpides N."/>
            <person name="Ivanova N."/>
            <person name="Richardson P."/>
        </authorList>
    </citation>
    <scope>NUCLEOTIDE SEQUENCE [LARGE SCALE GENOMIC DNA]</scope>
    <source>
        <strain evidence="2">DSM 2380 / NBRC 103641 / GraBd1</strain>
    </source>
</reference>
<dbReference type="Pfam" id="PF13576">
    <property type="entry name" value="Pentapeptide_3"/>
    <property type="match status" value="1"/>
</dbReference>
<dbReference type="HOGENOM" id="CLU_778130_0_0_7"/>
<accession>Q3A0P8</accession>